<dbReference type="Pfam" id="PF00149">
    <property type="entry name" value="Metallophos"/>
    <property type="match status" value="1"/>
</dbReference>
<feature type="domain" description="Calcineurin-like phosphoesterase" evidence="5">
    <location>
        <begin position="136"/>
        <end position="233"/>
    </location>
</feature>
<dbReference type="GO" id="GO:0016020">
    <property type="term" value="C:membrane"/>
    <property type="evidence" value="ECO:0007669"/>
    <property type="project" value="UniProtKB-SubCell"/>
</dbReference>
<dbReference type="AlphaFoldDB" id="A0A316V534"/>
<dbReference type="GO" id="GO:0006506">
    <property type="term" value="P:GPI anchor biosynthetic process"/>
    <property type="evidence" value="ECO:0007669"/>
    <property type="project" value="InterPro"/>
</dbReference>
<dbReference type="Gene3D" id="3.60.21.10">
    <property type="match status" value="1"/>
</dbReference>
<dbReference type="InterPro" id="IPR029052">
    <property type="entry name" value="Metallo-depent_PP-like"/>
</dbReference>
<dbReference type="InParanoid" id="A0A316V534"/>
<dbReference type="OrthoDB" id="5977743at2759"/>
<evidence type="ECO:0000313" key="6">
    <source>
        <dbReference type="EMBL" id="PWN31333.1"/>
    </source>
</evidence>
<dbReference type="RefSeq" id="XP_025351635.1">
    <property type="nucleotide sequence ID" value="XM_025502132.1"/>
</dbReference>
<dbReference type="EMBL" id="KZ819611">
    <property type="protein sequence ID" value="PWN31333.1"/>
    <property type="molecule type" value="Genomic_DNA"/>
</dbReference>
<keyword evidence="2" id="KW-0812">Transmembrane</keyword>
<dbReference type="InterPro" id="IPR004843">
    <property type="entry name" value="Calcineurin-like_PHP"/>
</dbReference>
<organism evidence="6 7">
    <name type="scientific">Meira miltonrushii</name>
    <dbReference type="NCBI Taxonomy" id="1280837"/>
    <lineage>
        <taxon>Eukaryota</taxon>
        <taxon>Fungi</taxon>
        <taxon>Dikarya</taxon>
        <taxon>Basidiomycota</taxon>
        <taxon>Ustilaginomycotina</taxon>
        <taxon>Exobasidiomycetes</taxon>
        <taxon>Exobasidiales</taxon>
        <taxon>Brachybasidiaceae</taxon>
        <taxon>Meira</taxon>
    </lineage>
</organism>
<keyword evidence="3" id="KW-1133">Transmembrane helix</keyword>
<dbReference type="PANTHER" id="PTHR13315">
    <property type="entry name" value="METALLO PHOSPHOESTERASE RELATED"/>
    <property type="match status" value="1"/>
</dbReference>
<keyword evidence="7" id="KW-1185">Reference proteome</keyword>
<comment type="subcellular location">
    <subcellularLocation>
        <location evidence="1">Membrane</location>
        <topology evidence="1">Multi-pass membrane protein</topology>
    </subcellularLocation>
</comment>
<reference evidence="6 7" key="1">
    <citation type="journal article" date="2018" name="Mol. Biol. Evol.">
        <title>Broad Genomic Sampling Reveals a Smut Pathogenic Ancestry of the Fungal Clade Ustilaginomycotina.</title>
        <authorList>
            <person name="Kijpornyongpan T."/>
            <person name="Mondo S.J."/>
            <person name="Barry K."/>
            <person name="Sandor L."/>
            <person name="Lee J."/>
            <person name="Lipzen A."/>
            <person name="Pangilinan J."/>
            <person name="LaButti K."/>
            <person name="Hainaut M."/>
            <person name="Henrissat B."/>
            <person name="Grigoriev I.V."/>
            <person name="Spatafora J.W."/>
            <person name="Aime M.C."/>
        </authorList>
    </citation>
    <scope>NUCLEOTIDE SEQUENCE [LARGE SCALE GENOMIC DNA]</scope>
    <source>
        <strain evidence="6 7">MCA 3882</strain>
    </source>
</reference>
<evidence type="ECO:0000256" key="4">
    <source>
        <dbReference type="ARBA" id="ARBA00023136"/>
    </source>
</evidence>
<gene>
    <name evidence="6" type="ORF">FA14DRAFT_28596</name>
</gene>
<dbReference type="STRING" id="1280837.A0A316V534"/>
<dbReference type="SUPFAM" id="SSF56300">
    <property type="entry name" value="Metallo-dependent phosphatases"/>
    <property type="match status" value="1"/>
</dbReference>
<sequence length="683" mass="78802">MVLPLHDHHDDYTTTDHDNDTKVKVKKGFLRKSFDVLFTDGRGTIHILRWTGFLIVLWNERLAFLLTSLRCIPSDHASTSKDPISNPGVHRMMITILADPQLIDRESYEHLNDLPLGLNKVAYKVVRWAANTYVRKAFQAVVRIQGRAQSDSVIWLGDLLDGGRRAVNTNEDVLQYERHVSRFKSLFPERVPTVYVPGNHDIRIPLTHNVIFEGESLESRRRWLQSWGTWYDVERKRYTWSVGQSVKDTGAQLHHTITSRNTKGGKREHIDSLYQKREKQVFDQHQKRAPLPSFSQKSPSQRVILRPKGGPQRIVIESNDWKRTVNARFPLYLNSNSENPTHEIALVDALHLAGMSPATSSFDNKEQEDLDSAWLKQHDHLDFQQQIKDSQWYKEGKTRFPETIDFIEGIQSTSAASTSDVQEPVRILISHIPLHRPAGTPCSTQHSLTSTNSSDQAVRIDDQGWHRESFHRDSIEQGVDQYATYQNALARPVSKWLLHHSNAKLIFSGDDHDHCHVRHQYSQEDDQQGHFAEELTLKAFSMTGGVRKPGYARLLLNWDDQLQKASAIAMPCALPDQIEIWTKVYPLSLSALILFLIIDRKWIFGRGIDRWMRDKMIGFHSSSNAFPITPLRSTTGGFEARARREIRRTAMLNRPIFIERNILREVRGMILLPLIVWLWLQLF</sequence>
<accession>A0A316V534</accession>
<dbReference type="GO" id="GO:0005783">
    <property type="term" value="C:endoplasmic reticulum"/>
    <property type="evidence" value="ECO:0007669"/>
    <property type="project" value="TreeGrafter"/>
</dbReference>
<proteinExistence type="predicted"/>
<dbReference type="FunCoup" id="A0A316V534">
    <property type="interactions" value="189"/>
</dbReference>
<keyword evidence="4" id="KW-0472">Membrane</keyword>
<name>A0A316V534_9BASI</name>
<evidence type="ECO:0000256" key="2">
    <source>
        <dbReference type="ARBA" id="ARBA00022692"/>
    </source>
</evidence>
<dbReference type="InterPro" id="IPR033308">
    <property type="entry name" value="PGAP5/Cdc1/Ted1"/>
</dbReference>
<dbReference type="GO" id="GO:0016787">
    <property type="term" value="F:hydrolase activity"/>
    <property type="evidence" value="ECO:0007669"/>
    <property type="project" value="InterPro"/>
</dbReference>
<dbReference type="Proteomes" id="UP000245771">
    <property type="component" value="Unassembled WGS sequence"/>
</dbReference>
<protein>
    <recommendedName>
        <fullName evidence="5">Calcineurin-like phosphoesterase domain-containing protein</fullName>
    </recommendedName>
</protein>
<evidence type="ECO:0000259" key="5">
    <source>
        <dbReference type="Pfam" id="PF00149"/>
    </source>
</evidence>
<evidence type="ECO:0000313" key="7">
    <source>
        <dbReference type="Proteomes" id="UP000245771"/>
    </source>
</evidence>
<evidence type="ECO:0000256" key="3">
    <source>
        <dbReference type="ARBA" id="ARBA00022989"/>
    </source>
</evidence>
<evidence type="ECO:0000256" key="1">
    <source>
        <dbReference type="ARBA" id="ARBA00004141"/>
    </source>
</evidence>
<dbReference type="GeneID" id="37023913"/>
<dbReference type="PANTHER" id="PTHR13315:SF4">
    <property type="entry name" value="METALLOPHOSPHOESTERASE, ISOFORM E"/>
    <property type="match status" value="1"/>
</dbReference>